<dbReference type="GO" id="GO:0004326">
    <property type="term" value="F:tetrahydrofolylpolyglutamate synthase activity"/>
    <property type="evidence" value="ECO:0007669"/>
    <property type="project" value="InterPro"/>
</dbReference>
<comment type="pathway">
    <text evidence="2 9">Cell wall biogenesis; peptidoglycan biosynthesis.</text>
</comment>
<dbReference type="PANTHER" id="PTHR43692:SF1">
    <property type="entry name" value="UDP-N-ACETYLMURAMOYLALANINE--D-GLUTAMATE LIGASE"/>
    <property type="match status" value="1"/>
</dbReference>
<dbReference type="OrthoDB" id="9809796at2"/>
<reference evidence="11 12" key="1">
    <citation type="submission" date="2019-06" db="EMBL/GenBank/DDBJ databases">
        <title>Whole genome sequence for Rhodospirillaceae sp. R148.</title>
        <authorList>
            <person name="Wang G."/>
        </authorList>
    </citation>
    <scope>NUCLEOTIDE SEQUENCE [LARGE SCALE GENOMIC DNA]</scope>
    <source>
        <strain evidence="11 12">R148</strain>
    </source>
</reference>
<dbReference type="GO" id="GO:0009252">
    <property type="term" value="P:peptidoglycan biosynthetic process"/>
    <property type="evidence" value="ECO:0007669"/>
    <property type="project" value="UniProtKB-UniRule"/>
</dbReference>
<dbReference type="InterPro" id="IPR036615">
    <property type="entry name" value="Mur_ligase_C_dom_sf"/>
</dbReference>
<keyword evidence="12" id="KW-1185">Reference proteome</keyword>
<sequence length="482" mass="50529">MAQIDLGFFGGLTVAVLGLGKSGLSAARALSSAGAEVWAWDDNKDSRQRAASEGLPIVDLHDCDWSQPVSLILSPGIPHSFPAPHEVVELARHSGCEIISDIELLARAQRGVRFVGITGTNGKSTTTTLIGHILKQAGRPVAVGGNLGVPALELEALTQDGIYVLEMSSYQLEITRSITFDIAVLMNISPDHLDRHGGFDGYVAAKKLIFHRQARPCTAIVGTDDDTCRKIFEDLSEANEQNIVPISGSSAVKDGVYVAGGILIDNSQGDEEQVLDLRDLPNLPGEHNAQNAAAAYAVAVTLGVSRVQIVEGLKTFGGLEHRQEMVAEIDGVRYVNDSKATNADAAARALACYDLIYWIAGGRAKEGGLDGLESFYPRIAEVFLIGEAETAFASVLEGRFPVKRCGTLAKAVSAAAAAAKAAHTQQGSSPVVLLSPACASFDQFPSFEARGTAFKAAVAELHGSQPANDDGAAGQSVGGDAA</sequence>
<dbReference type="NCBIfam" id="TIGR01087">
    <property type="entry name" value="murD"/>
    <property type="match status" value="1"/>
</dbReference>
<comment type="caution">
    <text evidence="11">The sequence shown here is derived from an EMBL/GenBank/DDBJ whole genome shotgun (WGS) entry which is preliminary data.</text>
</comment>
<keyword evidence="9" id="KW-0133">Cell shape</keyword>
<keyword evidence="5 9" id="KW-0132">Cell division</keyword>
<dbReference type="SUPFAM" id="SSF53244">
    <property type="entry name" value="MurD-like peptide ligases, peptide-binding domain"/>
    <property type="match status" value="1"/>
</dbReference>
<keyword evidence="7 9" id="KW-0067">ATP-binding</keyword>
<evidence type="ECO:0000256" key="7">
    <source>
        <dbReference type="ARBA" id="ARBA00022840"/>
    </source>
</evidence>
<dbReference type="UniPathway" id="UPA00219"/>
<dbReference type="GO" id="GO:0005524">
    <property type="term" value="F:ATP binding"/>
    <property type="evidence" value="ECO:0007669"/>
    <property type="project" value="UniProtKB-UniRule"/>
</dbReference>
<name>A0A545T0T7_9PROT</name>
<keyword evidence="9" id="KW-0573">Peptidoglycan synthesis</keyword>
<dbReference type="Gene3D" id="3.40.50.720">
    <property type="entry name" value="NAD(P)-binding Rossmann-like Domain"/>
    <property type="match status" value="1"/>
</dbReference>
<keyword evidence="9" id="KW-0961">Cell wall biogenesis/degradation</keyword>
<dbReference type="HAMAP" id="MF_00639">
    <property type="entry name" value="MurD"/>
    <property type="match status" value="1"/>
</dbReference>
<dbReference type="PROSITE" id="PS01011">
    <property type="entry name" value="FOLYLPOLYGLU_SYNT_1"/>
    <property type="match status" value="1"/>
</dbReference>
<evidence type="ECO:0000313" key="11">
    <source>
        <dbReference type="EMBL" id="TQV70834.1"/>
    </source>
</evidence>
<dbReference type="AlphaFoldDB" id="A0A545T0T7"/>
<dbReference type="Proteomes" id="UP000315252">
    <property type="component" value="Unassembled WGS sequence"/>
</dbReference>
<dbReference type="InterPro" id="IPR013221">
    <property type="entry name" value="Mur_ligase_cen"/>
</dbReference>
<dbReference type="InterPro" id="IPR005762">
    <property type="entry name" value="MurD"/>
</dbReference>
<dbReference type="GO" id="GO:0051301">
    <property type="term" value="P:cell division"/>
    <property type="evidence" value="ECO:0007669"/>
    <property type="project" value="UniProtKB-KW"/>
</dbReference>
<keyword evidence="6 9" id="KW-0547">Nucleotide-binding</keyword>
<dbReference type="SUPFAM" id="SSF53623">
    <property type="entry name" value="MurD-like peptide ligases, catalytic domain"/>
    <property type="match status" value="1"/>
</dbReference>
<evidence type="ECO:0000256" key="9">
    <source>
        <dbReference type="HAMAP-Rule" id="MF_00639"/>
    </source>
</evidence>
<dbReference type="EC" id="6.3.2.9" evidence="9"/>
<evidence type="ECO:0000256" key="3">
    <source>
        <dbReference type="ARBA" id="ARBA00022490"/>
    </source>
</evidence>
<evidence type="ECO:0000313" key="12">
    <source>
        <dbReference type="Proteomes" id="UP000315252"/>
    </source>
</evidence>
<dbReference type="GO" id="GO:0071555">
    <property type="term" value="P:cell wall organization"/>
    <property type="evidence" value="ECO:0007669"/>
    <property type="project" value="UniProtKB-KW"/>
</dbReference>
<organism evidence="11 12">
    <name type="scientific">Denitrobaculum tricleocarpae</name>
    <dbReference type="NCBI Taxonomy" id="2591009"/>
    <lineage>
        <taxon>Bacteria</taxon>
        <taxon>Pseudomonadati</taxon>
        <taxon>Pseudomonadota</taxon>
        <taxon>Alphaproteobacteria</taxon>
        <taxon>Rhodospirillales</taxon>
        <taxon>Rhodospirillaceae</taxon>
        <taxon>Denitrobaculum</taxon>
    </lineage>
</organism>
<evidence type="ECO:0000256" key="4">
    <source>
        <dbReference type="ARBA" id="ARBA00022598"/>
    </source>
</evidence>
<dbReference type="Pfam" id="PF08245">
    <property type="entry name" value="Mur_ligase_M"/>
    <property type="match status" value="1"/>
</dbReference>
<evidence type="ECO:0000256" key="1">
    <source>
        <dbReference type="ARBA" id="ARBA00004496"/>
    </source>
</evidence>
<feature type="domain" description="Mur ligase central" evidence="10">
    <location>
        <begin position="117"/>
        <end position="299"/>
    </location>
</feature>
<feature type="binding site" evidence="9">
    <location>
        <begin position="119"/>
        <end position="125"/>
    </location>
    <ligand>
        <name>ATP</name>
        <dbReference type="ChEBI" id="CHEBI:30616"/>
    </ligand>
</feature>
<dbReference type="Gene3D" id="3.40.1190.10">
    <property type="entry name" value="Mur-like, catalytic domain"/>
    <property type="match status" value="1"/>
</dbReference>
<evidence type="ECO:0000259" key="10">
    <source>
        <dbReference type="Pfam" id="PF08245"/>
    </source>
</evidence>
<dbReference type="SUPFAM" id="SSF51735">
    <property type="entry name" value="NAD(P)-binding Rossmann-fold domains"/>
    <property type="match status" value="1"/>
</dbReference>
<comment type="subcellular location">
    <subcellularLocation>
        <location evidence="1 9">Cytoplasm</location>
    </subcellularLocation>
</comment>
<dbReference type="GO" id="GO:0005737">
    <property type="term" value="C:cytoplasm"/>
    <property type="evidence" value="ECO:0007669"/>
    <property type="project" value="UniProtKB-SubCell"/>
</dbReference>
<gene>
    <name evidence="9" type="primary">murD</name>
    <name evidence="11" type="ORF">FKG95_27320</name>
</gene>
<accession>A0A545T0T7</accession>
<dbReference type="EMBL" id="VHSH01000015">
    <property type="protein sequence ID" value="TQV70834.1"/>
    <property type="molecule type" value="Genomic_DNA"/>
</dbReference>
<dbReference type="GO" id="GO:0008360">
    <property type="term" value="P:regulation of cell shape"/>
    <property type="evidence" value="ECO:0007669"/>
    <property type="project" value="UniProtKB-KW"/>
</dbReference>
<comment type="function">
    <text evidence="9">Cell wall formation. Catalyzes the addition of glutamate to the nucleotide precursor UDP-N-acetylmuramoyl-L-alanine (UMA).</text>
</comment>
<evidence type="ECO:0000256" key="6">
    <source>
        <dbReference type="ARBA" id="ARBA00022741"/>
    </source>
</evidence>
<dbReference type="RefSeq" id="WP_142899641.1">
    <property type="nucleotide sequence ID" value="NZ_ML660066.1"/>
</dbReference>
<comment type="similarity">
    <text evidence="9">Belongs to the MurCDEF family.</text>
</comment>
<proteinExistence type="inferred from homology"/>
<dbReference type="InterPro" id="IPR036291">
    <property type="entry name" value="NAD(P)-bd_dom_sf"/>
</dbReference>
<dbReference type="PANTHER" id="PTHR43692">
    <property type="entry name" value="UDP-N-ACETYLMURAMOYLALANINE--D-GLUTAMATE LIGASE"/>
    <property type="match status" value="1"/>
</dbReference>
<dbReference type="InterPro" id="IPR018109">
    <property type="entry name" value="Folylpolyglutamate_synth_CS"/>
</dbReference>
<evidence type="ECO:0000256" key="5">
    <source>
        <dbReference type="ARBA" id="ARBA00022618"/>
    </source>
</evidence>
<keyword evidence="3 9" id="KW-0963">Cytoplasm</keyword>
<dbReference type="GO" id="GO:0008764">
    <property type="term" value="F:UDP-N-acetylmuramoylalanine-D-glutamate ligase activity"/>
    <property type="evidence" value="ECO:0007669"/>
    <property type="project" value="UniProtKB-UniRule"/>
</dbReference>
<comment type="catalytic activity">
    <reaction evidence="9">
        <text>UDP-N-acetyl-alpha-D-muramoyl-L-alanine + D-glutamate + ATP = UDP-N-acetyl-alpha-D-muramoyl-L-alanyl-D-glutamate + ADP + phosphate + H(+)</text>
        <dbReference type="Rhea" id="RHEA:16429"/>
        <dbReference type="ChEBI" id="CHEBI:15378"/>
        <dbReference type="ChEBI" id="CHEBI:29986"/>
        <dbReference type="ChEBI" id="CHEBI:30616"/>
        <dbReference type="ChEBI" id="CHEBI:43474"/>
        <dbReference type="ChEBI" id="CHEBI:83898"/>
        <dbReference type="ChEBI" id="CHEBI:83900"/>
        <dbReference type="ChEBI" id="CHEBI:456216"/>
        <dbReference type="EC" id="6.3.2.9"/>
    </reaction>
</comment>
<keyword evidence="4 9" id="KW-0436">Ligase</keyword>
<evidence type="ECO:0000256" key="2">
    <source>
        <dbReference type="ARBA" id="ARBA00004752"/>
    </source>
</evidence>
<protein>
    <recommendedName>
        <fullName evidence="9">UDP-N-acetylmuramoylalanine--D-glutamate ligase</fullName>
        <ecNumber evidence="9">6.3.2.9</ecNumber>
    </recommendedName>
    <alternativeName>
        <fullName evidence="9">D-glutamic acid-adding enzyme</fullName>
    </alternativeName>
    <alternativeName>
        <fullName evidence="9">UDP-N-acetylmuramoyl-L-alanyl-D-glutamate synthetase</fullName>
    </alternativeName>
</protein>
<evidence type="ECO:0000256" key="8">
    <source>
        <dbReference type="ARBA" id="ARBA00023306"/>
    </source>
</evidence>
<keyword evidence="8 9" id="KW-0131">Cell cycle</keyword>
<dbReference type="Gene3D" id="3.90.190.20">
    <property type="entry name" value="Mur ligase, C-terminal domain"/>
    <property type="match status" value="1"/>
</dbReference>
<dbReference type="InterPro" id="IPR036565">
    <property type="entry name" value="Mur-like_cat_sf"/>
</dbReference>